<accession>A0A0H3FXJ1</accession>
<dbReference type="OrthoDB" id="5897503at2"/>
<dbReference type="AlphaFoldDB" id="A0A0H3FXJ1"/>
<dbReference type="KEGG" id="eae:EAE_13190"/>
<reference evidence="1 2" key="1">
    <citation type="journal article" date="2012" name="J. Bacteriol.">
        <title>Complete genome sequence of Enterobacter aerogenes KCTC 2190.</title>
        <authorList>
            <person name="Shin S.H."/>
            <person name="Kim S."/>
            <person name="Kim J.Y."/>
            <person name="Lee S."/>
            <person name="Um Y."/>
            <person name="Oh M.K."/>
            <person name="Kim Y.R."/>
            <person name="Lee J."/>
            <person name="Yang K.S."/>
        </authorList>
    </citation>
    <scope>NUCLEOTIDE SEQUENCE [LARGE SCALE GENOMIC DNA]</scope>
    <source>
        <strain evidence="1 2">KCTC 2190</strain>
    </source>
</reference>
<dbReference type="SUPFAM" id="SSF53850">
    <property type="entry name" value="Periplasmic binding protein-like II"/>
    <property type="match status" value="1"/>
</dbReference>
<evidence type="ECO:0000313" key="2">
    <source>
        <dbReference type="Proteomes" id="UP000008881"/>
    </source>
</evidence>
<dbReference type="HOGENOM" id="CLU_2301408_0_0_6"/>
<dbReference type="EMBL" id="CP002824">
    <property type="protein sequence ID" value="AEG97552.1"/>
    <property type="molecule type" value="Genomic_DNA"/>
</dbReference>
<keyword evidence="2" id="KW-1185">Reference proteome</keyword>
<proteinExistence type="predicted"/>
<dbReference type="PATRIC" id="fig|1028307.3.peg.2634"/>
<gene>
    <name evidence="1" type="ordered locus">EAE_13190</name>
</gene>
<evidence type="ECO:0008006" key="3">
    <source>
        <dbReference type="Google" id="ProtNLM"/>
    </source>
</evidence>
<sequence length="100" mass="11699">MHLFHDDFEHVNLFHKHMNLRNIVCKASNSINMILMAAYSQHVVLMPEVIANQLLGKIPIKLFTPPPELQMIYECFIHYHKSYAEEKIISDMLQSLCAIF</sequence>
<name>A0A0H3FXJ1_KLEAK</name>
<dbReference type="Proteomes" id="UP000008881">
    <property type="component" value="Chromosome"/>
</dbReference>
<protein>
    <recommendedName>
        <fullName evidence="3">LysR family transcriptional regulator</fullName>
    </recommendedName>
</protein>
<evidence type="ECO:0000313" key="1">
    <source>
        <dbReference type="EMBL" id="AEG97552.1"/>
    </source>
</evidence>
<organism evidence="1 2">
    <name type="scientific">Klebsiella aerogenes (strain ATCC 13048 / DSM 30053 / CCUG 1429 / JCM 1235 / KCTC 2190 / NBRC 13534 / NCIMB 10102 / NCTC 10006 / CDC 819-56)</name>
    <name type="common">Enterobacter aerogenes</name>
    <dbReference type="NCBI Taxonomy" id="1028307"/>
    <lineage>
        <taxon>Bacteria</taxon>
        <taxon>Pseudomonadati</taxon>
        <taxon>Pseudomonadota</taxon>
        <taxon>Gammaproteobacteria</taxon>
        <taxon>Enterobacterales</taxon>
        <taxon>Enterobacteriaceae</taxon>
        <taxon>Klebsiella/Raoultella group</taxon>
        <taxon>Klebsiella</taxon>
    </lineage>
</organism>